<evidence type="ECO:0000256" key="1">
    <source>
        <dbReference type="SAM" id="SignalP"/>
    </source>
</evidence>
<dbReference type="STRING" id="1454003.AW10_02041"/>
<feature type="signal peptide" evidence="1">
    <location>
        <begin position="1"/>
        <end position="30"/>
    </location>
</feature>
<dbReference type="PANTHER" id="PTHR40274">
    <property type="entry name" value="VIRGINIAMYCIN B LYASE"/>
    <property type="match status" value="1"/>
</dbReference>
<reference evidence="2 3" key="1">
    <citation type="submission" date="2014-02" db="EMBL/GenBank/DDBJ databases">
        <title>Expanding our view of genomic diversity in Candidatus Accumulibacter clades.</title>
        <authorList>
            <person name="Skennerton C.T."/>
            <person name="Barr J.J."/>
            <person name="Slater F.R."/>
            <person name="Bond P.L."/>
            <person name="Tyson G.W."/>
        </authorList>
    </citation>
    <scope>NUCLEOTIDE SEQUENCE [LARGE SCALE GENOMIC DNA]</scope>
    <source>
        <strain evidence="3">BA-92</strain>
    </source>
</reference>
<evidence type="ECO:0000313" key="2">
    <source>
        <dbReference type="EMBL" id="EXI80073.1"/>
    </source>
</evidence>
<dbReference type="Proteomes" id="UP000021816">
    <property type="component" value="Unassembled WGS sequence"/>
</dbReference>
<keyword evidence="1" id="KW-0732">Signal</keyword>
<keyword evidence="2" id="KW-0456">Lyase</keyword>
<accession>A0A011NBP3</accession>
<dbReference type="Pfam" id="PF24684">
    <property type="entry name" value="Vgb_lyase"/>
    <property type="match status" value="1"/>
</dbReference>
<dbReference type="PANTHER" id="PTHR40274:SF3">
    <property type="entry name" value="VIRGINIAMYCIN B LYASE"/>
    <property type="match status" value="1"/>
</dbReference>
<dbReference type="AlphaFoldDB" id="A0A011NBP3"/>
<gene>
    <name evidence="2" type="primary">vgb</name>
    <name evidence="2" type="ORF">AW10_02041</name>
</gene>
<name>A0A011NBP3_9PROT</name>
<organism evidence="2 3">
    <name type="scientific">Candidatus Accumulibacter appositus</name>
    <dbReference type="NCBI Taxonomy" id="1454003"/>
    <lineage>
        <taxon>Bacteria</taxon>
        <taxon>Pseudomonadati</taxon>
        <taxon>Pseudomonadota</taxon>
        <taxon>Betaproteobacteria</taxon>
        <taxon>Candidatus Accumulibacter</taxon>
    </lineage>
</organism>
<dbReference type="InterPro" id="IPR051344">
    <property type="entry name" value="Vgb"/>
</dbReference>
<dbReference type="GO" id="GO:0016829">
    <property type="term" value="F:lyase activity"/>
    <property type="evidence" value="ECO:0007669"/>
    <property type="project" value="UniProtKB-KW"/>
</dbReference>
<evidence type="ECO:0000313" key="3">
    <source>
        <dbReference type="Proteomes" id="UP000021816"/>
    </source>
</evidence>
<dbReference type="SUPFAM" id="SSF101898">
    <property type="entry name" value="NHL repeat"/>
    <property type="match status" value="1"/>
</dbReference>
<protein>
    <submittedName>
        <fullName evidence="2">Virginiamycin B lyase</fullName>
        <ecNumber evidence="2">4.2.99.-</ecNumber>
    </submittedName>
</protein>
<dbReference type="Gene3D" id="2.130.10.10">
    <property type="entry name" value="YVTN repeat-like/Quinoprotein amine dehydrogenase"/>
    <property type="match status" value="2"/>
</dbReference>
<dbReference type="EC" id="4.2.99.-" evidence="2"/>
<dbReference type="PATRIC" id="fig|1454003.3.peg.2092"/>
<dbReference type="EMBL" id="JEMX01000042">
    <property type="protein sequence ID" value="EXI80073.1"/>
    <property type="molecule type" value="Genomic_DNA"/>
</dbReference>
<feature type="chain" id="PRO_5001462224" evidence="1">
    <location>
        <begin position="31"/>
        <end position="339"/>
    </location>
</feature>
<sequence>MTALRLRRRLFHTLLAVLCAAGIAEHPAWAGGSNYGISPGALQQIAGKVREWPVPTPEFARDPAPAPDGTIYIAVMHGNRIARFDPGKQAFSEWVLPENARPHGLVVDAQGIVWYTGNGNGSIGRLDPVSGEVREYRTPSGGDPHTIVIDEQGQLWFTVQHGQRVVRLDPGSGQFTEYPSSGNPYGLAIDAQGVVWFCRVRGDKLGWIDARSGQTGEIDTGPGSAPRRIAAAPNGELWVAYYGNGKLARLDPRAKRIVETWDLPKEGGREAYAVTVDGAGRAWVNGIDTDTVSVFDPVSERFRVIPLPSKNIGIRKAIIDAQGRYWYMGSHNGRLGMVE</sequence>
<dbReference type="InterPro" id="IPR015943">
    <property type="entry name" value="WD40/YVTN_repeat-like_dom_sf"/>
</dbReference>
<proteinExistence type="predicted"/>
<comment type="caution">
    <text evidence="2">The sequence shown here is derived from an EMBL/GenBank/DDBJ whole genome shotgun (WGS) entry which is preliminary data.</text>
</comment>